<organism evidence="1 2">
    <name type="scientific">Halobacterium salinarum (strain ATCC 29341 / DSM 671 / R1)</name>
    <dbReference type="NCBI Taxonomy" id="478009"/>
    <lineage>
        <taxon>Archaea</taxon>
        <taxon>Methanobacteriati</taxon>
        <taxon>Methanobacteriota</taxon>
        <taxon>Stenosarchaea group</taxon>
        <taxon>Halobacteria</taxon>
        <taxon>Halobacteriales</taxon>
        <taxon>Halobacteriaceae</taxon>
        <taxon>Halobacterium</taxon>
        <taxon>Halobacterium salinarum NRC-34001</taxon>
    </lineage>
</organism>
<dbReference type="EnsemblBacteria" id="CAP15293">
    <property type="protein sequence ID" value="CAP15293"/>
    <property type="gene ID" value="OE_6170R"/>
</dbReference>
<keyword evidence="1" id="KW-0614">Plasmid</keyword>
<dbReference type="Proteomes" id="UP000001321">
    <property type="component" value="Plasmid PHS2"/>
</dbReference>
<dbReference type="EMBL" id="AM774417">
    <property type="protein sequence ID" value="CAP15293.1"/>
    <property type="molecule type" value="Genomic_DNA"/>
</dbReference>
<gene>
    <name evidence="1" type="ordered locus">OE_6170R</name>
</gene>
<dbReference type="KEGG" id="hsl:OE_6170R"/>
<geneLocation type="plasmid" evidence="1 2">
    <name>PHS2</name>
</geneLocation>
<dbReference type="AlphaFoldDB" id="B0R902"/>
<name>B0R902_HALS3</name>
<reference evidence="1 2" key="1">
    <citation type="journal article" date="2008" name="Genomics">
        <title>Evolution in the laboratory: the genome of Halobacterium salinarum strain R1 compared to that of strain NRC-1.</title>
        <authorList>
            <person name="Pfeiffer F."/>
            <person name="Schuster S.C."/>
            <person name="Broicher A."/>
            <person name="Falb M."/>
            <person name="Palm P."/>
            <person name="Rodewald K."/>
            <person name="Ruepp A."/>
            <person name="Soppa J."/>
            <person name="Tittor J."/>
            <person name="Oesterhelt D."/>
        </authorList>
    </citation>
    <scope>NUCLEOTIDE SEQUENCE [LARGE SCALE GENOMIC DNA]</scope>
    <source>
        <strain evidence="2">ATCC 29341 / DSM 671 / R1</strain>
        <plasmid evidence="2">Plasmid PHS2</plasmid>
    </source>
</reference>
<sequence length="107" mass="11651">MEKPSVACGRWSLSKVVTHVGRLTGEQAVIVAGHNRISIVSVRSADKGIRSTWFAHLWSLRLGECCCGKHNGSEQHCSYNLVGRLDSCLATELLLTVDLAVCCPDEL</sequence>
<accession>B0R902</accession>
<protein>
    <submittedName>
        <fullName evidence="1">Uncharacterized protein</fullName>
    </submittedName>
</protein>
<proteinExistence type="predicted"/>
<evidence type="ECO:0000313" key="1">
    <source>
        <dbReference type="EMBL" id="CAP15293.1"/>
    </source>
</evidence>
<dbReference type="HOGENOM" id="CLU_2204057_0_0_2"/>
<evidence type="ECO:0000313" key="2">
    <source>
        <dbReference type="Proteomes" id="UP000001321"/>
    </source>
</evidence>